<dbReference type="Gene3D" id="3.40.50.200">
    <property type="entry name" value="Peptidase S8/S53 domain"/>
    <property type="match status" value="1"/>
</dbReference>
<keyword evidence="6" id="KW-0732">Signal</keyword>
<feature type="active site" description="Charge relay system" evidence="5">
    <location>
        <position position="443"/>
    </location>
</feature>
<dbReference type="PANTHER" id="PTHR43806:SF11">
    <property type="entry name" value="CEREVISIN-RELATED"/>
    <property type="match status" value="1"/>
</dbReference>
<organism evidence="8 9">
    <name type="scientific">Chitinophaga japonensis</name>
    <name type="common">Flexibacter japonensis</name>
    <dbReference type="NCBI Taxonomy" id="104662"/>
    <lineage>
        <taxon>Bacteria</taxon>
        <taxon>Pseudomonadati</taxon>
        <taxon>Bacteroidota</taxon>
        <taxon>Chitinophagia</taxon>
        <taxon>Chitinophagales</taxon>
        <taxon>Chitinophagaceae</taxon>
        <taxon>Chitinophaga</taxon>
    </lineage>
</organism>
<dbReference type="GO" id="GO:0004252">
    <property type="term" value="F:serine-type endopeptidase activity"/>
    <property type="evidence" value="ECO:0007669"/>
    <property type="project" value="UniProtKB-UniRule"/>
</dbReference>
<evidence type="ECO:0000256" key="4">
    <source>
        <dbReference type="ARBA" id="ARBA00022825"/>
    </source>
</evidence>
<dbReference type="InterPro" id="IPR023828">
    <property type="entry name" value="Peptidase_S8_Ser-AS"/>
</dbReference>
<reference evidence="8 9" key="1">
    <citation type="journal article" date="2013" name="Stand. Genomic Sci.">
        <title>Genomic Encyclopedia of Type Strains, Phase I: The one thousand microbial genomes (KMG-I) project.</title>
        <authorList>
            <person name="Kyrpides N.C."/>
            <person name="Woyke T."/>
            <person name="Eisen J.A."/>
            <person name="Garrity G."/>
            <person name="Lilburn T.G."/>
            <person name="Beck B.J."/>
            <person name="Whitman W.B."/>
            <person name="Hugenholtz P."/>
            <person name="Klenk H.P."/>
        </authorList>
    </citation>
    <scope>NUCLEOTIDE SEQUENCE [LARGE SCALE GENOMIC DNA]</scope>
    <source>
        <strain evidence="8 9">DSM 13484</strain>
    </source>
</reference>
<comment type="caution">
    <text evidence="8">The sequence shown here is derived from an EMBL/GenBank/DDBJ whole genome shotgun (WGS) entry which is preliminary data.</text>
</comment>
<dbReference type="PANTHER" id="PTHR43806">
    <property type="entry name" value="PEPTIDASE S8"/>
    <property type="match status" value="1"/>
</dbReference>
<dbReference type="Pfam" id="PF00082">
    <property type="entry name" value="Peptidase_S8"/>
    <property type="match status" value="1"/>
</dbReference>
<evidence type="ECO:0000256" key="5">
    <source>
        <dbReference type="PROSITE-ProRule" id="PRU01240"/>
    </source>
</evidence>
<dbReference type="PROSITE" id="PS00137">
    <property type="entry name" value="SUBTILASE_HIS"/>
    <property type="match status" value="1"/>
</dbReference>
<feature type="signal peptide" evidence="6">
    <location>
        <begin position="1"/>
        <end position="23"/>
    </location>
</feature>
<dbReference type="Proteomes" id="UP000316778">
    <property type="component" value="Unassembled WGS sequence"/>
</dbReference>
<keyword evidence="2 5" id="KW-0645">Protease</keyword>
<name>A0A562T6W3_CHIJA</name>
<dbReference type="InterPro" id="IPR036852">
    <property type="entry name" value="Peptidase_S8/S53_dom_sf"/>
</dbReference>
<comment type="similarity">
    <text evidence="1 5">Belongs to the peptidase S8 family.</text>
</comment>
<proteinExistence type="inferred from homology"/>
<keyword evidence="9" id="KW-1185">Reference proteome</keyword>
<evidence type="ECO:0000256" key="1">
    <source>
        <dbReference type="ARBA" id="ARBA00011073"/>
    </source>
</evidence>
<dbReference type="EMBL" id="VLLG01000003">
    <property type="protein sequence ID" value="TWI89289.1"/>
    <property type="molecule type" value="Genomic_DNA"/>
</dbReference>
<keyword evidence="4 5" id="KW-0720">Serine protease</keyword>
<dbReference type="SUPFAM" id="SSF52743">
    <property type="entry name" value="Subtilisin-like"/>
    <property type="match status" value="1"/>
</dbReference>
<keyword evidence="3 5" id="KW-0378">Hydrolase</keyword>
<dbReference type="RefSeq" id="WP_145715510.1">
    <property type="nucleotide sequence ID" value="NZ_BAAAFY010000001.1"/>
</dbReference>
<feature type="active site" description="Charge relay system" evidence="5">
    <location>
        <position position="214"/>
    </location>
</feature>
<evidence type="ECO:0000259" key="7">
    <source>
        <dbReference type="Pfam" id="PF00082"/>
    </source>
</evidence>
<dbReference type="InterPro" id="IPR015500">
    <property type="entry name" value="Peptidase_S8_subtilisin-rel"/>
</dbReference>
<evidence type="ECO:0000256" key="6">
    <source>
        <dbReference type="SAM" id="SignalP"/>
    </source>
</evidence>
<dbReference type="GO" id="GO:0006508">
    <property type="term" value="P:proteolysis"/>
    <property type="evidence" value="ECO:0007669"/>
    <property type="project" value="UniProtKB-KW"/>
</dbReference>
<feature type="active site" description="Charge relay system" evidence="5">
    <location>
        <position position="178"/>
    </location>
</feature>
<dbReference type="PROSITE" id="PS51257">
    <property type="entry name" value="PROKAR_LIPOPROTEIN"/>
    <property type="match status" value="1"/>
</dbReference>
<dbReference type="AlphaFoldDB" id="A0A562T6W3"/>
<evidence type="ECO:0000313" key="9">
    <source>
        <dbReference type="Proteomes" id="UP000316778"/>
    </source>
</evidence>
<dbReference type="InterPro" id="IPR000209">
    <property type="entry name" value="Peptidase_S8/S53_dom"/>
</dbReference>
<dbReference type="PROSITE" id="PS51892">
    <property type="entry name" value="SUBTILASE"/>
    <property type="match status" value="1"/>
</dbReference>
<feature type="chain" id="PRO_5021781005" evidence="6">
    <location>
        <begin position="24"/>
        <end position="502"/>
    </location>
</feature>
<feature type="domain" description="Peptidase S8/S53" evidence="7">
    <location>
        <begin position="169"/>
        <end position="492"/>
    </location>
</feature>
<dbReference type="OrthoDB" id="9798386at2"/>
<dbReference type="PROSITE" id="PS00138">
    <property type="entry name" value="SUBTILASE_SER"/>
    <property type="match status" value="1"/>
</dbReference>
<evidence type="ECO:0000256" key="3">
    <source>
        <dbReference type="ARBA" id="ARBA00022801"/>
    </source>
</evidence>
<dbReference type="InterPro" id="IPR050131">
    <property type="entry name" value="Peptidase_S8_subtilisin-like"/>
</dbReference>
<protein>
    <submittedName>
        <fullName evidence="8">Subtilase family protein</fullName>
    </submittedName>
</protein>
<sequence length="502" mass="53909">MRKNPLLPLALPLLMLLVVSSCKKDLHVINGSLNTSQGPRQDRGFIVIAREGAKLESISASLFKLGVKDFRLKEAIKEIGLIHVQTPDPSFPEKARKIADVQSVVVDLVMNWRLPTEHYKSREFNKAAAPATAPYAKSQASIGTNPLAFLQWGLSSVNAPDAWRKGYKGRGAKVAVLDGGFLLNDSEIAPNIILSHSFIEGEDVQYQGAEGFSHGTHVAGTIAALDDDFGVVGVAPEAKLILVKVLTDAGSGPWSGIIDGIMYAVNHDANVINMSLGGELPRRTFTDDNGTPDDPSDDYVVEYNRDIKDLVLALNRATVYANLRGVTVVAAAGNDGYNYDEEKNFITYPAACLGVLSIASNGPLGWGINQDTTLYVPSIFTNYGKSFVHYGAPGGNYTLPPNFQVVNVGGIVRPEYVFNFVFSIGGYEASTGSFYYVWSSGTSMAAPHASAVAALLYGKYPRLMSPILVDLVLKKTAGDYGAPGKDAYFGRGQVNAAKAVSY</sequence>
<dbReference type="InterPro" id="IPR022398">
    <property type="entry name" value="Peptidase_S8_His-AS"/>
</dbReference>
<gene>
    <name evidence="8" type="ORF">LX66_3385</name>
</gene>
<accession>A0A562T6W3</accession>
<evidence type="ECO:0000256" key="2">
    <source>
        <dbReference type="ARBA" id="ARBA00022670"/>
    </source>
</evidence>
<dbReference type="PRINTS" id="PR00723">
    <property type="entry name" value="SUBTILISIN"/>
</dbReference>
<evidence type="ECO:0000313" key="8">
    <source>
        <dbReference type="EMBL" id="TWI89289.1"/>
    </source>
</evidence>